<dbReference type="InterPro" id="IPR036028">
    <property type="entry name" value="SH3-like_dom_sf"/>
</dbReference>
<organism evidence="4 5">
    <name type="scientific">Halocaridina rubra</name>
    <name type="common">Hawaiian red shrimp</name>
    <dbReference type="NCBI Taxonomy" id="373956"/>
    <lineage>
        <taxon>Eukaryota</taxon>
        <taxon>Metazoa</taxon>
        <taxon>Ecdysozoa</taxon>
        <taxon>Arthropoda</taxon>
        <taxon>Crustacea</taxon>
        <taxon>Multicrustacea</taxon>
        <taxon>Malacostraca</taxon>
        <taxon>Eumalacostraca</taxon>
        <taxon>Eucarida</taxon>
        <taxon>Decapoda</taxon>
        <taxon>Pleocyemata</taxon>
        <taxon>Caridea</taxon>
        <taxon>Atyoidea</taxon>
        <taxon>Atyidae</taxon>
        <taxon>Halocaridina</taxon>
    </lineage>
</organism>
<evidence type="ECO:0000313" key="4">
    <source>
        <dbReference type="EMBL" id="KAK7078776.1"/>
    </source>
</evidence>
<dbReference type="EMBL" id="JAXCGZ010007671">
    <property type="protein sequence ID" value="KAK7078776.1"/>
    <property type="molecule type" value="Genomic_DNA"/>
</dbReference>
<dbReference type="SMART" id="SM00326">
    <property type="entry name" value="SH3"/>
    <property type="match status" value="1"/>
</dbReference>
<evidence type="ECO:0000259" key="3">
    <source>
        <dbReference type="PROSITE" id="PS50002"/>
    </source>
</evidence>
<proteinExistence type="predicted"/>
<dbReference type="InterPro" id="IPR050384">
    <property type="entry name" value="Endophilin_SH3RF"/>
</dbReference>
<evidence type="ECO:0000256" key="1">
    <source>
        <dbReference type="ARBA" id="ARBA00022443"/>
    </source>
</evidence>
<gene>
    <name evidence="4" type="primary">SH3KBP1_1</name>
    <name evidence="4" type="ORF">SK128_010648</name>
</gene>
<dbReference type="GO" id="GO:0016301">
    <property type="term" value="F:kinase activity"/>
    <property type="evidence" value="ECO:0007669"/>
    <property type="project" value="UniProtKB-KW"/>
</dbReference>
<protein>
    <submittedName>
        <fullName evidence="4">SH3-domain kinase binding protein 1</fullName>
    </submittedName>
</protein>
<evidence type="ECO:0000313" key="5">
    <source>
        <dbReference type="Proteomes" id="UP001381693"/>
    </source>
</evidence>
<dbReference type="Proteomes" id="UP001381693">
    <property type="component" value="Unassembled WGS sequence"/>
</dbReference>
<keyword evidence="5" id="KW-1185">Reference proteome</keyword>
<dbReference type="SUPFAM" id="SSF50044">
    <property type="entry name" value="SH3-domain"/>
    <property type="match status" value="1"/>
</dbReference>
<name>A0AAN8X9L1_HALRR</name>
<evidence type="ECO:0000256" key="2">
    <source>
        <dbReference type="PROSITE-ProRule" id="PRU00192"/>
    </source>
</evidence>
<dbReference type="PANTHER" id="PTHR14167:SF116">
    <property type="entry name" value="CAP, ISOFORM AC"/>
    <property type="match status" value="1"/>
</dbReference>
<reference evidence="4 5" key="1">
    <citation type="submission" date="2023-11" db="EMBL/GenBank/DDBJ databases">
        <title>Halocaridina rubra genome assembly.</title>
        <authorList>
            <person name="Smith C."/>
        </authorList>
    </citation>
    <scope>NUCLEOTIDE SEQUENCE [LARGE SCALE GENOMIC DNA]</scope>
    <source>
        <strain evidence="4">EP-1</strain>
        <tissue evidence="4">Whole</tissue>
    </source>
</reference>
<dbReference type="Gene3D" id="2.30.30.40">
    <property type="entry name" value="SH3 Domains"/>
    <property type="match status" value="1"/>
</dbReference>
<dbReference type="AlphaFoldDB" id="A0AAN8X9L1"/>
<feature type="domain" description="SH3" evidence="3">
    <location>
        <begin position="17"/>
        <end position="76"/>
    </location>
</feature>
<dbReference type="Pfam" id="PF14604">
    <property type="entry name" value="SH3_9"/>
    <property type="match status" value="1"/>
</dbReference>
<keyword evidence="4" id="KW-0808">Transferase</keyword>
<comment type="caution">
    <text evidence="4">The sequence shown here is derived from an EMBL/GenBank/DDBJ whole genome shotgun (WGS) entry which is preliminary data.</text>
</comment>
<dbReference type="PANTHER" id="PTHR14167">
    <property type="entry name" value="SH3 DOMAIN-CONTAINING"/>
    <property type="match status" value="1"/>
</dbReference>
<sequence>MEYSLSKVLFLTVGYATSIPEVEVVFPYEPQHDDELRLNVGDVITNVNTLETGWYRGSLGNVSGVFPDNFVKYRIGRLWFRR</sequence>
<keyword evidence="1 2" id="KW-0728">SH3 domain</keyword>
<dbReference type="PROSITE" id="PS50002">
    <property type="entry name" value="SH3"/>
    <property type="match status" value="1"/>
</dbReference>
<keyword evidence="4" id="KW-0418">Kinase</keyword>
<accession>A0AAN8X9L1</accession>
<dbReference type="InterPro" id="IPR001452">
    <property type="entry name" value="SH3_domain"/>
</dbReference>